<dbReference type="FunFam" id="3.40.50.300:FF:000668">
    <property type="entry name" value="Chromosomal replication initiator protein DnaA"/>
    <property type="match status" value="1"/>
</dbReference>
<dbReference type="PANTHER" id="PTHR30050:SF2">
    <property type="entry name" value="CHROMOSOMAL REPLICATION INITIATOR PROTEIN DNAA"/>
    <property type="match status" value="1"/>
</dbReference>
<evidence type="ECO:0000256" key="6">
    <source>
        <dbReference type="ARBA" id="ARBA00023121"/>
    </source>
</evidence>
<dbReference type="SMART" id="SM00760">
    <property type="entry name" value="Bac_DnaA_C"/>
    <property type="match status" value="1"/>
</dbReference>
<feature type="binding site" evidence="8">
    <location>
        <position position="143"/>
    </location>
    <ligand>
        <name>ATP</name>
        <dbReference type="ChEBI" id="CHEBI:30616"/>
    </ligand>
</feature>
<feature type="binding site" evidence="8">
    <location>
        <position position="147"/>
    </location>
    <ligand>
        <name>ATP</name>
        <dbReference type="ChEBI" id="CHEBI:30616"/>
    </ligand>
</feature>
<dbReference type="Gene3D" id="1.10.8.60">
    <property type="match status" value="1"/>
</dbReference>
<evidence type="ECO:0000256" key="9">
    <source>
        <dbReference type="NCBIfam" id="TIGR00362"/>
    </source>
</evidence>
<evidence type="ECO:0000259" key="13">
    <source>
        <dbReference type="SMART" id="SM00760"/>
    </source>
</evidence>
<evidence type="ECO:0000256" key="2">
    <source>
        <dbReference type="ARBA" id="ARBA00022490"/>
    </source>
</evidence>
<keyword evidence="2 8" id="KW-0963">Cytoplasm</keyword>
<evidence type="ECO:0000256" key="1">
    <source>
        <dbReference type="ARBA" id="ARBA00006583"/>
    </source>
</evidence>
<dbReference type="SMART" id="SM00382">
    <property type="entry name" value="AAA"/>
    <property type="match status" value="1"/>
</dbReference>
<dbReference type="Pfam" id="PF11638">
    <property type="entry name" value="DnaA_N"/>
    <property type="match status" value="1"/>
</dbReference>
<evidence type="ECO:0000256" key="3">
    <source>
        <dbReference type="ARBA" id="ARBA00022705"/>
    </source>
</evidence>
<proteinExistence type="inferred from homology"/>
<dbReference type="Proteomes" id="UP000663929">
    <property type="component" value="Chromosome"/>
</dbReference>
<dbReference type="FunFam" id="1.10.8.60:FF:000003">
    <property type="entry name" value="Chromosomal replication initiator protein DnaA"/>
    <property type="match status" value="1"/>
</dbReference>
<dbReference type="InterPro" id="IPR018312">
    <property type="entry name" value="Chromosome_initiator_DnaA_CS"/>
</dbReference>
<dbReference type="PROSITE" id="PS01008">
    <property type="entry name" value="DNAA"/>
    <property type="match status" value="1"/>
</dbReference>
<evidence type="ECO:0000256" key="4">
    <source>
        <dbReference type="ARBA" id="ARBA00022741"/>
    </source>
</evidence>
<feature type="binding site" evidence="8">
    <location>
        <position position="145"/>
    </location>
    <ligand>
        <name>ATP</name>
        <dbReference type="ChEBI" id="CHEBI:30616"/>
    </ligand>
</feature>
<feature type="region of interest" description="Domain I, interacts with DnaA modulators" evidence="8">
    <location>
        <begin position="1"/>
        <end position="72"/>
    </location>
</feature>
<dbReference type="HAMAP" id="MF_00377">
    <property type="entry name" value="DnaA_bact"/>
    <property type="match status" value="1"/>
</dbReference>
<comment type="function">
    <text evidence="8 10">Plays an essential role in the initiation and regulation of chromosomal replication. ATP-DnaA binds to the origin of replication (oriC) to initiate formation of the DNA replication initiation complex once per cell cycle. Binds the DnaA box (a 9 base pair repeat at the origin) and separates the double-stranded (ds)DNA. Forms a right-handed helical filament on oriC DNA; dsDNA binds to the exterior of the filament while single-stranded (ss)DNA is stabiized in the filament's interior. The ATP-DnaA-oriC complex binds and stabilizes one strand of the AT-rich DNA unwinding element (DUE), permitting loading of DNA polymerase. After initiation quickly degrades to an ADP-DnaA complex that is not apt for DNA replication. Binds acidic phospholipids.</text>
</comment>
<sequence>MSCLEERLPAEQIDEWLRPTKILIESEKEIKIKVPNDIFIDWIQENYLEDISSALRELGHPKCKVSFLNQAQADQLHPVASGSEDIDAEEGSEKKEAVRLNPKYKFEYFVVGSSNQFAHAASLAVAEAPSASYNPLYLYGPSGLGKTHLLHAIGHRLLESRPDLNICYTTCEEFTNQFINSIRYNKSEAFRGRYRSVDVLLIDDIQFLSGKMQTQEEFFHTFNALFEQQKQIILSSDCAPSEIPKLESRLTSRFNWGLIADIQAPALETRIAILKKKAEAEKVYLQDDVVLYIATKVKTNVRELEGALIKLMAYASLSNRKIDLELAETCLRNYVRDEPSQISCEKIQRFIADHYKIQTKDLLSKNNSKRIAQPRQIAMYLTRQLTNMSLPEIGMAFGNKHHSTVLYSVQKITKKIKESQEYQQMITGFTKSLT</sequence>
<dbReference type="SUPFAM" id="SSF52540">
    <property type="entry name" value="P-loop containing nucleoside triphosphate hydrolases"/>
    <property type="match status" value="1"/>
</dbReference>
<dbReference type="InterPro" id="IPR003593">
    <property type="entry name" value="AAA+_ATPase"/>
</dbReference>
<dbReference type="GO" id="GO:0006270">
    <property type="term" value="P:DNA replication initiation"/>
    <property type="evidence" value="ECO:0007669"/>
    <property type="project" value="UniProtKB-UniRule"/>
</dbReference>
<feature type="region of interest" description="Domain III, AAA+ region" evidence="8">
    <location>
        <begin position="99"/>
        <end position="315"/>
    </location>
</feature>
<dbReference type="NCBIfam" id="TIGR00362">
    <property type="entry name" value="DnaA"/>
    <property type="match status" value="1"/>
</dbReference>
<dbReference type="PANTHER" id="PTHR30050">
    <property type="entry name" value="CHROMOSOMAL REPLICATION INITIATOR PROTEIN DNAA"/>
    <property type="match status" value="1"/>
</dbReference>
<keyword evidence="15" id="KW-1185">Reference proteome</keyword>
<evidence type="ECO:0000256" key="7">
    <source>
        <dbReference type="ARBA" id="ARBA00023125"/>
    </source>
</evidence>
<dbReference type="GO" id="GO:0005524">
    <property type="term" value="F:ATP binding"/>
    <property type="evidence" value="ECO:0007669"/>
    <property type="project" value="UniProtKB-UniRule"/>
</dbReference>
<gene>
    <name evidence="8 14" type="primary">dnaA</name>
    <name evidence="14" type="ORF">J3U87_14715</name>
</gene>
<name>A0A8A4TW44_SULCO</name>
<evidence type="ECO:0000256" key="11">
    <source>
        <dbReference type="RuleBase" id="RU004227"/>
    </source>
</evidence>
<dbReference type="Pfam" id="PF08299">
    <property type="entry name" value="Bac_DnaA_C"/>
    <property type="match status" value="1"/>
</dbReference>
<comment type="similarity">
    <text evidence="1 8 11">Belongs to the DnaA family.</text>
</comment>
<dbReference type="Gene3D" id="1.10.1750.10">
    <property type="match status" value="1"/>
</dbReference>
<evidence type="ECO:0000256" key="8">
    <source>
        <dbReference type="HAMAP-Rule" id="MF_00377"/>
    </source>
</evidence>
<keyword evidence="3 8" id="KW-0235">DNA replication</keyword>
<dbReference type="KEGG" id="scor:J3U87_14715"/>
<dbReference type="SUPFAM" id="SSF48295">
    <property type="entry name" value="TrpR-like"/>
    <property type="match status" value="1"/>
</dbReference>
<dbReference type="InterPro" id="IPR001957">
    <property type="entry name" value="Chromosome_initiator_DnaA"/>
</dbReference>
<feature type="domain" description="Chromosomal replication initiator DnaA C-terminal" evidence="13">
    <location>
        <begin position="343"/>
        <end position="412"/>
    </location>
</feature>
<evidence type="ECO:0000313" key="15">
    <source>
        <dbReference type="Proteomes" id="UP000663929"/>
    </source>
</evidence>
<dbReference type="CDD" id="cd00009">
    <property type="entry name" value="AAA"/>
    <property type="match status" value="1"/>
</dbReference>
<feature type="domain" description="AAA+ ATPase" evidence="12">
    <location>
        <begin position="132"/>
        <end position="277"/>
    </location>
</feature>
<dbReference type="AlphaFoldDB" id="A0A8A4TW44"/>
<keyword evidence="4 8" id="KW-0547">Nucleotide-binding</keyword>
<feature type="binding site" evidence="8">
    <location>
        <position position="146"/>
    </location>
    <ligand>
        <name>ATP</name>
        <dbReference type="ChEBI" id="CHEBI:30616"/>
    </ligand>
</feature>
<dbReference type="GO" id="GO:0006275">
    <property type="term" value="P:regulation of DNA replication"/>
    <property type="evidence" value="ECO:0007669"/>
    <property type="project" value="UniProtKB-UniRule"/>
</dbReference>
<dbReference type="InterPro" id="IPR013159">
    <property type="entry name" value="DnaA_C"/>
</dbReference>
<dbReference type="EMBL" id="CP071793">
    <property type="protein sequence ID" value="QTD53703.1"/>
    <property type="molecule type" value="Genomic_DNA"/>
</dbReference>
<keyword evidence="6 8" id="KW-0446">Lipid-binding</keyword>
<comment type="domain">
    <text evidence="8">Domain I is involved in oligomerization and binding regulators, domain II is flexibile and of varying length in different bacteria, domain III forms the AAA+ region, while domain IV binds dsDNA.</text>
</comment>
<dbReference type="PRINTS" id="PR00051">
    <property type="entry name" value="DNAA"/>
</dbReference>
<accession>A0A8A4TW44</accession>
<dbReference type="InterPro" id="IPR038454">
    <property type="entry name" value="DnaA_N_sf"/>
</dbReference>
<dbReference type="GO" id="GO:0008289">
    <property type="term" value="F:lipid binding"/>
    <property type="evidence" value="ECO:0007669"/>
    <property type="project" value="UniProtKB-KW"/>
</dbReference>
<dbReference type="InterPro" id="IPR027417">
    <property type="entry name" value="P-loop_NTPase"/>
</dbReference>
<evidence type="ECO:0000259" key="12">
    <source>
        <dbReference type="SMART" id="SM00382"/>
    </source>
</evidence>
<dbReference type="InterPro" id="IPR013317">
    <property type="entry name" value="DnaA_dom"/>
</dbReference>
<organism evidence="14 15">
    <name type="scientific">Sulfidibacter corallicola</name>
    <dbReference type="NCBI Taxonomy" id="2818388"/>
    <lineage>
        <taxon>Bacteria</taxon>
        <taxon>Pseudomonadati</taxon>
        <taxon>Acidobacteriota</taxon>
        <taxon>Holophagae</taxon>
        <taxon>Acanthopleuribacterales</taxon>
        <taxon>Acanthopleuribacteraceae</taxon>
        <taxon>Sulfidibacter</taxon>
    </lineage>
</organism>
<comment type="caution">
    <text evidence="8">Lacks conserved residue(s) required for the propagation of feature annotation.</text>
</comment>
<comment type="subcellular location">
    <subcellularLocation>
        <location evidence="8">Cytoplasm</location>
    </subcellularLocation>
</comment>
<protein>
    <recommendedName>
        <fullName evidence="8 9">Chromosomal replication initiator protein DnaA</fullName>
    </recommendedName>
</protein>
<dbReference type="Pfam" id="PF00308">
    <property type="entry name" value="Bac_DnaA"/>
    <property type="match status" value="1"/>
</dbReference>
<dbReference type="InterPro" id="IPR020591">
    <property type="entry name" value="Chromosome_initiator_DnaA-like"/>
</dbReference>
<reference evidence="14" key="1">
    <citation type="submission" date="2021-03" db="EMBL/GenBank/DDBJ databases">
        <title>Acanthopleuribacteraceae sp. M133.</title>
        <authorList>
            <person name="Wang G."/>
        </authorList>
    </citation>
    <scope>NUCLEOTIDE SEQUENCE</scope>
    <source>
        <strain evidence="14">M133</strain>
    </source>
</reference>
<keyword evidence="7 8" id="KW-0238">DNA-binding</keyword>
<evidence type="ECO:0000256" key="5">
    <source>
        <dbReference type="ARBA" id="ARBA00022840"/>
    </source>
</evidence>
<evidence type="ECO:0000313" key="14">
    <source>
        <dbReference type="EMBL" id="QTD53703.1"/>
    </source>
</evidence>
<dbReference type="InterPro" id="IPR024633">
    <property type="entry name" value="DnaA_N_dom"/>
</dbReference>
<dbReference type="GO" id="GO:0005886">
    <property type="term" value="C:plasma membrane"/>
    <property type="evidence" value="ECO:0007669"/>
    <property type="project" value="TreeGrafter"/>
</dbReference>
<feature type="region of interest" description="Domain IV, binds dsDNA" evidence="8">
    <location>
        <begin position="316"/>
        <end position="434"/>
    </location>
</feature>
<dbReference type="InterPro" id="IPR010921">
    <property type="entry name" value="Trp_repressor/repl_initiator"/>
</dbReference>
<dbReference type="GO" id="GO:0003688">
    <property type="term" value="F:DNA replication origin binding"/>
    <property type="evidence" value="ECO:0007669"/>
    <property type="project" value="UniProtKB-UniRule"/>
</dbReference>
<dbReference type="Gene3D" id="3.40.50.300">
    <property type="entry name" value="P-loop containing nucleotide triphosphate hydrolases"/>
    <property type="match status" value="1"/>
</dbReference>
<dbReference type="Gene3D" id="3.30.300.180">
    <property type="match status" value="1"/>
</dbReference>
<keyword evidence="5 8" id="KW-0067">ATP-binding</keyword>
<dbReference type="GO" id="GO:0005737">
    <property type="term" value="C:cytoplasm"/>
    <property type="evidence" value="ECO:0007669"/>
    <property type="project" value="UniProtKB-SubCell"/>
</dbReference>
<dbReference type="CDD" id="cd06571">
    <property type="entry name" value="Bac_DnaA_C"/>
    <property type="match status" value="1"/>
</dbReference>
<comment type="subunit">
    <text evidence="8">Oligomerizes as a right-handed, spiral filament on DNA at oriC.</text>
</comment>
<evidence type="ECO:0000256" key="10">
    <source>
        <dbReference type="RuleBase" id="RU000577"/>
    </source>
</evidence>